<feature type="transmembrane region" description="Helical" evidence="2">
    <location>
        <begin position="42"/>
        <end position="61"/>
    </location>
</feature>
<dbReference type="EMBL" id="JBHSYM010000007">
    <property type="protein sequence ID" value="MFC7011069.1"/>
    <property type="molecule type" value="Genomic_DNA"/>
</dbReference>
<evidence type="ECO:0008006" key="5">
    <source>
        <dbReference type="Google" id="ProtNLM"/>
    </source>
</evidence>
<sequence>MSAQETAALRFPVPFWPYGQIAAVVFMAAVMELLGFQESTRIALVVGVVWLALLAVVHVLWVRRRRPGPQPVLAGGTTAMGNTPDGDLAGLEGPAHAPR</sequence>
<keyword evidence="4" id="KW-1185">Reference proteome</keyword>
<accession>A0ABW2DTC4</accession>
<feature type="region of interest" description="Disordered" evidence="1">
    <location>
        <begin position="67"/>
        <end position="99"/>
    </location>
</feature>
<comment type="caution">
    <text evidence="3">The sequence shown here is derived from an EMBL/GenBank/DDBJ whole genome shotgun (WGS) entry which is preliminary data.</text>
</comment>
<gene>
    <name evidence="3" type="ORF">ACFQMH_04965</name>
</gene>
<evidence type="ECO:0000256" key="2">
    <source>
        <dbReference type="SAM" id="Phobius"/>
    </source>
</evidence>
<protein>
    <recommendedName>
        <fullName evidence="5">Amino acid permease</fullName>
    </recommendedName>
</protein>
<keyword evidence="2" id="KW-0812">Transmembrane</keyword>
<name>A0ABW2DTC4_9ACTN</name>
<dbReference type="RefSeq" id="WP_189869922.1">
    <property type="nucleotide sequence ID" value="NZ_BMWA01000005.1"/>
</dbReference>
<organism evidence="3 4">
    <name type="scientific">Streptomyces viridiviolaceus</name>
    <dbReference type="NCBI Taxonomy" id="68282"/>
    <lineage>
        <taxon>Bacteria</taxon>
        <taxon>Bacillati</taxon>
        <taxon>Actinomycetota</taxon>
        <taxon>Actinomycetes</taxon>
        <taxon>Kitasatosporales</taxon>
        <taxon>Streptomycetaceae</taxon>
        <taxon>Streptomyces</taxon>
    </lineage>
</organism>
<dbReference type="Proteomes" id="UP001596409">
    <property type="component" value="Unassembled WGS sequence"/>
</dbReference>
<feature type="transmembrane region" description="Helical" evidence="2">
    <location>
        <begin position="15"/>
        <end position="35"/>
    </location>
</feature>
<evidence type="ECO:0000256" key="1">
    <source>
        <dbReference type="SAM" id="MobiDB-lite"/>
    </source>
</evidence>
<reference evidence="4" key="1">
    <citation type="journal article" date="2019" name="Int. J. Syst. Evol. Microbiol.">
        <title>The Global Catalogue of Microorganisms (GCM) 10K type strain sequencing project: providing services to taxonomists for standard genome sequencing and annotation.</title>
        <authorList>
            <consortium name="The Broad Institute Genomics Platform"/>
            <consortium name="The Broad Institute Genome Sequencing Center for Infectious Disease"/>
            <person name="Wu L."/>
            <person name="Ma J."/>
        </authorList>
    </citation>
    <scope>NUCLEOTIDE SEQUENCE [LARGE SCALE GENOMIC DNA]</scope>
    <source>
        <strain evidence="4">JCM 4855</strain>
    </source>
</reference>
<evidence type="ECO:0000313" key="3">
    <source>
        <dbReference type="EMBL" id="MFC7011069.1"/>
    </source>
</evidence>
<keyword evidence="2" id="KW-1133">Transmembrane helix</keyword>
<keyword evidence="2" id="KW-0472">Membrane</keyword>
<evidence type="ECO:0000313" key="4">
    <source>
        <dbReference type="Proteomes" id="UP001596409"/>
    </source>
</evidence>
<proteinExistence type="predicted"/>